<reference evidence="3" key="1">
    <citation type="submission" date="2021-02" db="EMBL/GenBank/DDBJ databases">
        <authorList>
            <person name="Nowell W R."/>
        </authorList>
    </citation>
    <scope>NUCLEOTIDE SEQUENCE</scope>
</reference>
<dbReference type="EMBL" id="CAJNOL010000011">
    <property type="protein sequence ID" value="CAF0739164.1"/>
    <property type="molecule type" value="Genomic_DNA"/>
</dbReference>
<dbReference type="Proteomes" id="UP000663870">
    <property type="component" value="Unassembled WGS sequence"/>
</dbReference>
<evidence type="ECO:0000256" key="2">
    <source>
        <dbReference type="SAM" id="SignalP"/>
    </source>
</evidence>
<comment type="caution">
    <text evidence="3">The sequence shown here is derived from an EMBL/GenBank/DDBJ whole genome shotgun (WGS) entry which is preliminary data.</text>
</comment>
<evidence type="ECO:0000313" key="3">
    <source>
        <dbReference type="EMBL" id="CAF0739164.1"/>
    </source>
</evidence>
<keyword evidence="4" id="KW-1185">Reference proteome</keyword>
<gene>
    <name evidence="3" type="ORF">JXQ802_LOCUS1015</name>
</gene>
<name>A0A813NGE9_9BILA</name>
<protein>
    <submittedName>
        <fullName evidence="3">Uncharacterized protein</fullName>
    </submittedName>
</protein>
<evidence type="ECO:0000313" key="4">
    <source>
        <dbReference type="Proteomes" id="UP000663870"/>
    </source>
</evidence>
<proteinExistence type="predicted"/>
<keyword evidence="2" id="KW-0732">Signal</keyword>
<dbReference type="AlphaFoldDB" id="A0A813NGE9"/>
<feature type="region of interest" description="Disordered" evidence="1">
    <location>
        <begin position="204"/>
        <end position="230"/>
    </location>
</feature>
<organism evidence="3 4">
    <name type="scientific">Rotaria sordida</name>
    <dbReference type="NCBI Taxonomy" id="392033"/>
    <lineage>
        <taxon>Eukaryota</taxon>
        <taxon>Metazoa</taxon>
        <taxon>Spiralia</taxon>
        <taxon>Gnathifera</taxon>
        <taxon>Rotifera</taxon>
        <taxon>Eurotatoria</taxon>
        <taxon>Bdelloidea</taxon>
        <taxon>Philodinida</taxon>
        <taxon>Philodinidae</taxon>
        <taxon>Rotaria</taxon>
    </lineage>
</organism>
<feature type="signal peptide" evidence="2">
    <location>
        <begin position="1"/>
        <end position="23"/>
    </location>
</feature>
<accession>A0A813NGE9</accession>
<evidence type="ECO:0000256" key="1">
    <source>
        <dbReference type="SAM" id="MobiDB-lite"/>
    </source>
</evidence>
<sequence length="245" mass="28225">MKSQIFILLLLIINVFFFQPTHQHRLSKRELTEYDLTSFIVSTCSGDKTDMFIQNLCDQTLQSALMGNFPILIYYCQTIGAGMSYCNNINRHTVSNQNAGAKRFVSRRFARSLNEDNKLYHKGQEIGNEVDLEEKLIMQLCMTKTEKSSVGTDKFCNQILYKVLQGQYPEIKRFCKYHPGFDYCRRIQSYSLLLFWSSPKSSSLLSSSPKDSITPDVNPWFVPSSASKSSDIESFIDPQRINKEK</sequence>
<feature type="chain" id="PRO_5032731469" evidence="2">
    <location>
        <begin position="24"/>
        <end position="245"/>
    </location>
</feature>